<reference evidence="2" key="1">
    <citation type="journal article" date="2022" name="bioRxiv">
        <title>Sequencing and chromosome-scale assembly of the giantPleurodeles waltlgenome.</title>
        <authorList>
            <person name="Brown T."/>
            <person name="Elewa A."/>
            <person name="Iarovenko S."/>
            <person name="Subramanian E."/>
            <person name="Araus A.J."/>
            <person name="Petzold A."/>
            <person name="Susuki M."/>
            <person name="Suzuki K.-i.T."/>
            <person name="Hayashi T."/>
            <person name="Toyoda A."/>
            <person name="Oliveira C."/>
            <person name="Osipova E."/>
            <person name="Leigh N.D."/>
            <person name="Simon A."/>
            <person name="Yun M.H."/>
        </authorList>
    </citation>
    <scope>NUCLEOTIDE SEQUENCE</scope>
    <source>
        <strain evidence="2">20211129_DDA</strain>
        <tissue evidence="2">Liver</tissue>
    </source>
</reference>
<dbReference type="Proteomes" id="UP001066276">
    <property type="component" value="Chromosome 1_2"/>
</dbReference>
<protein>
    <submittedName>
        <fullName evidence="2">Uncharacterized protein</fullName>
    </submittedName>
</protein>
<keyword evidence="3" id="KW-1185">Reference proteome</keyword>
<gene>
    <name evidence="2" type="ORF">NDU88_007465</name>
</gene>
<evidence type="ECO:0000313" key="2">
    <source>
        <dbReference type="EMBL" id="KAJ1212129.1"/>
    </source>
</evidence>
<accession>A0AAV7WG97</accession>
<organism evidence="2 3">
    <name type="scientific">Pleurodeles waltl</name>
    <name type="common">Iberian ribbed newt</name>
    <dbReference type="NCBI Taxonomy" id="8319"/>
    <lineage>
        <taxon>Eukaryota</taxon>
        <taxon>Metazoa</taxon>
        <taxon>Chordata</taxon>
        <taxon>Craniata</taxon>
        <taxon>Vertebrata</taxon>
        <taxon>Euteleostomi</taxon>
        <taxon>Amphibia</taxon>
        <taxon>Batrachia</taxon>
        <taxon>Caudata</taxon>
        <taxon>Salamandroidea</taxon>
        <taxon>Salamandridae</taxon>
        <taxon>Pleurodelinae</taxon>
        <taxon>Pleurodeles</taxon>
    </lineage>
</organism>
<feature type="compositionally biased region" description="Basic and acidic residues" evidence="1">
    <location>
        <begin position="7"/>
        <end position="17"/>
    </location>
</feature>
<dbReference type="AlphaFoldDB" id="A0AAV7WG97"/>
<proteinExistence type="predicted"/>
<comment type="caution">
    <text evidence="2">The sequence shown here is derived from an EMBL/GenBank/DDBJ whole genome shotgun (WGS) entry which is preliminary data.</text>
</comment>
<evidence type="ECO:0000313" key="3">
    <source>
        <dbReference type="Proteomes" id="UP001066276"/>
    </source>
</evidence>
<feature type="region of interest" description="Disordered" evidence="1">
    <location>
        <begin position="1"/>
        <end position="68"/>
    </location>
</feature>
<dbReference type="EMBL" id="JANPWB010000002">
    <property type="protein sequence ID" value="KAJ1212129.1"/>
    <property type="molecule type" value="Genomic_DNA"/>
</dbReference>
<feature type="compositionally biased region" description="Basic residues" evidence="1">
    <location>
        <begin position="18"/>
        <end position="28"/>
    </location>
</feature>
<sequence>MAAILERGGRDGRDTKNGLKRARRRHLGALREGRERHKRRNRADPRLPSWSRERGRRASGPCKEQNTD</sequence>
<name>A0AAV7WG97_PLEWA</name>
<evidence type="ECO:0000256" key="1">
    <source>
        <dbReference type="SAM" id="MobiDB-lite"/>
    </source>
</evidence>